<dbReference type="CDD" id="cd04496">
    <property type="entry name" value="SSB_OBF"/>
    <property type="match status" value="1"/>
</dbReference>
<dbReference type="NCBIfam" id="TIGR00621">
    <property type="entry name" value="ssb"/>
    <property type="match status" value="1"/>
</dbReference>
<dbReference type="InterPro" id="IPR011344">
    <property type="entry name" value="ssDNA-bd"/>
</dbReference>
<dbReference type="HOGENOM" id="CLU_078758_6_2_0"/>
<comment type="subunit">
    <text evidence="2">Homotetramer.</text>
</comment>
<dbReference type="EMBL" id="ACVB02000034">
    <property type="protein sequence ID" value="EEX73134.1"/>
    <property type="molecule type" value="Genomic_DNA"/>
</dbReference>
<dbReference type="GO" id="GO:0009295">
    <property type="term" value="C:nucleoid"/>
    <property type="evidence" value="ECO:0007669"/>
    <property type="project" value="TreeGrafter"/>
</dbReference>
<dbReference type="PIRSF" id="PIRSF002070">
    <property type="entry name" value="SSB"/>
    <property type="match status" value="1"/>
</dbReference>
<reference evidence="5 6" key="1">
    <citation type="submission" date="2009-09" db="EMBL/GenBank/DDBJ databases">
        <authorList>
            <person name="Weinstock G."/>
            <person name="Sodergren E."/>
            <person name="Clifton S."/>
            <person name="Fulton L."/>
            <person name="Fulton B."/>
            <person name="Courtney L."/>
            <person name="Fronick C."/>
            <person name="Harrison M."/>
            <person name="Strong C."/>
            <person name="Farmer C."/>
            <person name="Delahaunty K."/>
            <person name="Markovic C."/>
            <person name="Hall O."/>
            <person name="Minx P."/>
            <person name="Tomlinson C."/>
            <person name="Mitreva M."/>
            <person name="Nelson J."/>
            <person name="Hou S."/>
            <person name="Wollam A."/>
            <person name="Pepin K.H."/>
            <person name="Johnson M."/>
            <person name="Bhonagiri V."/>
            <person name="Nash W.E."/>
            <person name="Warren W."/>
            <person name="Chinwalla A."/>
            <person name="Mardis E.R."/>
            <person name="Wilson R.K."/>
        </authorList>
    </citation>
    <scope>NUCLEOTIDE SEQUENCE [LARGE SCALE GENOMIC DNA]</scope>
    <source>
        <strain evidence="5 6">F0254</strain>
    </source>
</reference>
<dbReference type="STRING" id="634994.GCWU000323_02839"/>
<dbReference type="PANTHER" id="PTHR10302:SF27">
    <property type="entry name" value="SINGLE-STRANDED DNA-BINDING PROTEIN"/>
    <property type="match status" value="1"/>
</dbReference>
<name>C9N1W4_9FUSO</name>
<protein>
    <recommendedName>
        <fullName evidence="2 3">Single-stranded DNA-binding protein</fullName>
        <shortName evidence="2">SSB</shortName>
    </recommendedName>
</protein>
<comment type="caution">
    <text evidence="5">The sequence shown here is derived from an EMBL/GenBank/DDBJ whole genome shotgun (WGS) entry which is preliminary data.</text>
</comment>
<proteinExistence type="inferred from homology"/>
<feature type="compositionally biased region" description="Low complexity" evidence="4">
    <location>
        <begin position="127"/>
        <end position="136"/>
    </location>
</feature>
<dbReference type="Gene3D" id="2.40.50.140">
    <property type="entry name" value="Nucleic acid-binding proteins"/>
    <property type="match status" value="1"/>
</dbReference>
<dbReference type="AlphaFoldDB" id="C9N1W4"/>
<dbReference type="GO" id="GO:0003697">
    <property type="term" value="F:single-stranded DNA binding"/>
    <property type="evidence" value="ECO:0007669"/>
    <property type="project" value="UniProtKB-UniRule"/>
</dbReference>
<accession>C9N1W4</accession>
<evidence type="ECO:0000256" key="2">
    <source>
        <dbReference type="HAMAP-Rule" id="MF_00984"/>
    </source>
</evidence>
<keyword evidence="1 2" id="KW-0238">DNA-binding</keyword>
<dbReference type="GO" id="GO:0006260">
    <property type="term" value="P:DNA replication"/>
    <property type="evidence" value="ECO:0007669"/>
    <property type="project" value="InterPro"/>
</dbReference>
<evidence type="ECO:0000256" key="4">
    <source>
        <dbReference type="SAM" id="MobiDB-lite"/>
    </source>
</evidence>
<gene>
    <name evidence="5" type="ORF">GCWU000323_02839</name>
</gene>
<evidence type="ECO:0000313" key="5">
    <source>
        <dbReference type="EMBL" id="EEX73134.1"/>
    </source>
</evidence>
<dbReference type="Pfam" id="PF00436">
    <property type="entry name" value="SSB"/>
    <property type="match status" value="1"/>
</dbReference>
<feature type="region of interest" description="Disordered" evidence="4">
    <location>
        <begin position="113"/>
        <end position="158"/>
    </location>
</feature>
<evidence type="ECO:0000256" key="1">
    <source>
        <dbReference type="ARBA" id="ARBA00023125"/>
    </source>
</evidence>
<evidence type="ECO:0000256" key="3">
    <source>
        <dbReference type="PIRNR" id="PIRNR002070"/>
    </source>
</evidence>
<dbReference type="HAMAP" id="MF_00984">
    <property type="entry name" value="SSB"/>
    <property type="match status" value="1"/>
</dbReference>
<comment type="caution">
    <text evidence="2">Lacks conserved residue(s) required for the propagation of feature annotation.</text>
</comment>
<feature type="compositionally biased region" description="Acidic residues" evidence="4">
    <location>
        <begin position="142"/>
        <end position="158"/>
    </location>
</feature>
<dbReference type="InterPro" id="IPR012340">
    <property type="entry name" value="NA-bd_OB-fold"/>
</dbReference>
<dbReference type="eggNOG" id="COG0629">
    <property type="taxonomic scope" value="Bacteria"/>
</dbReference>
<dbReference type="SUPFAM" id="SSF50249">
    <property type="entry name" value="Nucleic acid-binding proteins"/>
    <property type="match status" value="1"/>
</dbReference>
<organism evidence="5 6">
    <name type="scientific">Leptotrichia hofstadii F0254</name>
    <dbReference type="NCBI Taxonomy" id="634994"/>
    <lineage>
        <taxon>Bacteria</taxon>
        <taxon>Fusobacteriati</taxon>
        <taxon>Fusobacteriota</taxon>
        <taxon>Fusobacteriia</taxon>
        <taxon>Fusobacteriales</taxon>
        <taxon>Leptotrichiaceae</taxon>
        <taxon>Leptotrichia</taxon>
    </lineage>
</organism>
<dbReference type="Proteomes" id="UP000006233">
    <property type="component" value="Unassembled WGS sequence"/>
</dbReference>
<sequence>MRFCYFKLKNKEIGGKFMNVVILMGRMTRDPELKFTSGGKAFANFSLAVQKTKDEVEYIDCTVWEKTAETIAEYFRKGNRILIQGRLSVNSYEQNGEKRRRMKVVVNSFEFVESSKSSGNSEGYQQNKSFSNNNSKPVQNDTFDDDNDDMEDDEEFPF</sequence>
<dbReference type="InterPro" id="IPR000424">
    <property type="entry name" value="Primosome_PriB/ssb"/>
</dbReference>
<dbReference type="PROSITE" id="PS50935">
    <property type="entry name" value="SSB"/>
    <property type="match status" value="1"/>
</dbReference>
<dbReference type="PANTHER" id="PTHR10302">
    <property type="entry name" value="SINGLE-STRANDED DNA-BINDING PROTEIN"/>
    <property type="match status" value="1"/>
</dbReference>
<evidence type="ECO:0000313" key="6">
    <source>
        <dbReference type="Proteomes" id="UP000006233"/>
    </source>
</evidence>